<dbReference type="Proteomes" id="UP001589716">
    <property type="component" value="Unassembled WGS sequence"/>
</dbReference>
<dbReference type="PANTHER" id="PTHR21310:SF42">
    <property type="entry name" value="BIFUNCTIONAL AAC_APH"/>
    <property type="match status" value="1"/>
</dbReference>
<keyword evidence="3" id="KW-1185">Reference proteome</keyword>
<dbReference type="Pfam" id="PF01636">
    <property type="entry name" value="APH"/>
    <property type="match status" value="1"/>
</dbReference>
<comment type="caution">
    <text evidence="2">The sequence shown here is derived from an EMBL/GenBank/DDBJ whole genome shotgun (WGS) entry which is preliminary data.</text>
</comment>
<name>A0ABV5QIN2_9ACTN</name>
<sequence length="307" mass="33155">MQPTPPTPPSPHPSPPLDADLVRRLVASQFPHWAELPVRQLETAGTDNAMFRLGDELVVRLPKADWAQGQVEKEQRWLPLLAPALPLPVPVPVGRGVPGEGFGQAWSVFRWLDGSDAYEAPVGDLASAAVALGRFGAALRTVDATGGPVSFRGGHVTEWEEGGMAQAIRELGEDGTLDAAAATAAWEAVLRLPQWDRAPVWVHGDLLPGNLLTRDGRLSAVIDWGGLGTGDPACDMMAAWTLLTPETRPLFREAARVDDATWARGRGWALCWGIVTEHYYRGKNPVLAEVAHRAWTQALPEYASIPG</sequence>
<evidence type="ECO:0000259" key="1">
    <source>
        <dbReference type="Pfam" id="PF01636"/>
    </source>
</evidence>
<feature type="domain" description="Aminoglycoside phosphotransferase" evidence="1">
    <location>
        <begin position="44"/>
        <end position="268"/>
    </location>
</feature>
<dbReference type="InterPro" id="IPR051678">
    <property type="entry name" value="AGP_Transferase"/>
</dbReference>
<dbReference type="EMBL" id="JBHMCT010000005">
    <property type="protein sequence ID" value="MFB9553360.1"/>
    <property type="molecule type" value="Genomic_DNA"/>
</dbReference>
<evidence type="ECO:0000313" key="2">
    <source>
        <dbReference type="EMBL" id="MFB9553360.1"/>
    </source>
</evidence>
<dbReference type="RefSeq" id="WP_345486525.1">
    <property type="nucleotide sequence ID" value="NZ_BAAAWU010000001.1"/>
</dbReference>
<keyword evidence="2" id="KW-0808">Transferase</keyword>
<proteinExistence type="predicted"/>
<dbReference type="CDD" id="cd05155">
    <property type="entry name" value="APH_ChoK_like_1"/>
    <property type="match status" value="1"/>
</dbReference>
<dbReference type="SUPFAM" id="SSF56112">
    <property type="entry name" value="Protein kinase-like (PK-like)"/>
    <property type="match status" value="1"/>
</dbReference>
<evidence type="ECO:0000313" key="3">
    <source>
        <dbReference type="Proteomes" id="UP001589716"/>
    </source>
</evidence>
<dbReference type="PANTHER" id="PTHR21310">
    <property type="entry name" value="AMINOGLYCOSIDE PHOSPHOTRANSFERASE-RELATED-RELATED"/>
    <property type="match status" value="1"/>
</dbReference>
<protein>
    <submittedName>
        <fullName evidence="2">Aminoglycoside phosphotransferase family protein</fullName>
        <ecNumber evidence="2">2.7.-.-</ecNumber>
    </submittedName>
</protein>
<organism evidence="2 3">
    <name type="scientific">Streptomyces roseoviridis</name>
    <dbReference type="NCBI Taxonomy" id="67361"/>
    <lineage>
        <taxon>Bacteria</taxon>
        <taxon>Bacillati</taxon>
        <taxon>Actinomycetota</taxon>
        <taxon>Actinomycetes</taxon>
        <taxon>Kitasatosporales</taxon>
        <taxon>Streptomycetaceae</taxon>
        <taxon>Streptomyces</taxon>
    </lineage>
</organism>
<accession>A0ABV5QIN2</accession>
<dbReference type="Gene3D" id="3.30.200.20">
    <property type="entry name" value="Phosphorylase Kinase, domain 1"/>
    <property type="match status" value="1"/>
</dbReference>
<dbReference type="EC" id="2.7.-.-" evidence="2"/>
<dbReference type="GO" id="GO:0016740">
    <property type="term" value="F:transferase activity"/>
    <property type="evidence" value="ECO:0007669"/>
    <property type="project" value="UniProtKB-KW"/>
</dbReference>
<dbReference type="InterPro" id="IPR011009">
    <property type="entry name" value="Kinase-like_dom_sf"/>
</dbReference>
<reference evidence="2 3" key="1">
    <citation type="submission" date="2024-09" db="EMBL/GenBank/DDBJ databases">
        <authorList>
            <person name="Sun Q."/>
            <person name="Mori K."/>
        </authorList>
    </citation>
    <scope>NUCLEOTIDE SEQUENCE [LARGE SCALE GENOMIC DNA]</scope>
    <source>
        <strain evidence="2 3">JCM 4414</strain>
    </source>
</reference>
<gene>
    <name evidence="2" type="ORF">ACFFTP_04010</name>
</gene>
<dbReference type="Gene3D" id="3.90.1200.10">
    <property type="match status" value="1"/>
</dbReference>
<dbReference type="InterPro" id="IPR002575">
    <property type="entry name" value="Aminoglycoside_PTrfase"/>
</dbReference>